<evidence type="ECO:0000313" key="5">
    <source>
        <dbReference type="Proteomes" id="UP000295621"/>
    </source>
</evidence>
<organism evidence="4 5">
    <name type="scientific">Jiangella ureilytica</name>
    <dbReference type="NCBI Taxonomy" id="2530374"/>
    <lineage>
        <taxon>Bacteria</taxon>
        <taxon>Bacillati</taxon>
        <taxon>Actinomycetota</taxon>
        <taxon>Actinomycetes</taxon>
        <taxon>Jiangellales</taxon>
        <taxon>Jiangellaceae</taxon>
        <taxon>Jiangella</taxon>
    </lineage>
</organism>
<evidence type="ECO:0000256" key="2">
    <source>
        <dbReference type="ARBA" id="ARBA00023315"/>
    </source>
</evidence>
<dbReference type="SUPFAM" id="SSF55729">
    <property type="entry name" value="Acyl-CoA N-acyltransferases (Nat)"/>
    <property type="match status" value="1"/>
</dbReference>
<sequence>MGELTIELLAPGAADDAALVERLTALVNEVYAASEAGLWNDGASRTSAAEIARFVRAGEIAVARSEGRTIGCARIQRWDDSTGEFGMLAADPDHRGGGVGRALVDFAEQHSRDEGRTTMRLELLVPRTWTHPAKAFLAQWYERRGYRVVRRGTIDEDHPHLAPLLATPCDFLIWHKPL</sequence>
<evidence type="ECO:0000256" key="1">
    <source>
        <dbReference type="ARBA" id="ARBA00022679"/>
    </source>
</evidence>
<dbReference type="InterPro" id="IPR000182">
    <property type="entry name" value="GNAT_dom"/>
</dbReference>
<accession>A0A4R4S317</accession>
<reference evidence="4 5" key="1">
    <citation type="submission" date="2019-02" db="EMBL/GenBank/DDBJ databases">
        <title>Draft genome sequences of novel Actinobacteria.</title>
        <authorList>
            <person name="Sahin N."/>
            <person name="Ay H."/>
            <person name="Saygin H."/>
        </authorList>
    </citation>
    <scope>NUCLEOTIDE SEQUENCE [LARGE SCALE GENOMIC DNA]</scope>
    <source>
        <strain evidence="4 5">KC603</strain>
    </source>
</reference>
<keyword evidence="2" id="KW-0012">Acyltransferase</keyword>
<name>A0A4R4S317_9ACTN</name>
<dbReference type="PROSITE" id="PS51186">
    <property type="entry name" value="GNAT"/>
    <property type="match status" value="1"/>
</dbReference>
<feature type="domain" description="N-acetyltransferase" evidence="3">
    <location>
        <begin position="4"/>
        <end position="170"/>
    </location>
</feature>
<comment type="caution">
    <text evidence="4">The sequence shown here is derived from an EMBL/GenBank/DDBJ whole genome shotgun (WGS) entry which is preliminary data.</text>
</comment>
<dbReference type="CDD" id="cd04301">
    <property type="entry name" value="NAT_SF"/>
    <property type="match status" value="1"/>
</dbReference>
<dbReference type="AlphaFoldDB" id="A0A4R4S317"/>
<dbReference type="OrthoDB" id="9805924at2"/>
<keyword evidence="5" id="KW-1185">Reference proteome</keyword>
<gene>
    <name evidence="4" type="ORF">E1212_01650</name>
</gene>
<evidence type="ECO:0000313" key="4">
    <source>
        <dbReference type="EMBL" id="TDC56696.1"/>
    </source>
</evidence>
<evidence type="ECO:0000259" key="3">
    <source>
        <dbReference type="PROSITE" id="PS51186"/>
    </source>
</evidence>
<dbReference type="InterPro" id="IPR050832">
    <property type="entry name" value="Bact_Acetyltransf"/>
</dbReference>
<dbReference type="Proteomes" id="UP000295621">
    <property type="component" value="Unassembled WGS sequence"/>
</dbReference>
<dbReference type="InterPro" id="IPR016181">
    <property type="entry name" value="Acyl_CoA_acyltransferase"/>
</dbReference>
<dbReference type="Gene3D" id="3.40.630.30">
    <property type="match status" value="1"/>
</dbReference>
<keyword evidence="1 4" id="KW-0808">Transferase</keyword>
<dbReference type="RefSeq" id="WP_131978137.1">
    <property type="nucleotide sequence ID" value="NZ_SMKL01000002.1"/>
</dbReference>
<proteinExistence type="predicted"/>
<dbReference type="GO" id="GO:0016747">
    <property type="term" value="F:acyltransferase activity, transferring groups other than amino-acyl groups"/>
    <property type="evidence" value="ECO:0007669"/>
    <property type="project" value="InterPro"/>
</dbReference>
<dbReference type="EMBL" id="SMKL01000002">
    <property type="protein sequence ID" value="TDC56696.1"/>
    <property type="molecule type" value="Genomic_DNA"/>
</dbReference>
<dbReference type="Pfam" id="PF13508">
    <property type="entry name" value="Acetyltransf_7"/>
    <property type="match status" value="1"/>
</dbReference>
<dbReference type="PANTHER" id="PTHR43877">
    <property type="entry name" value="AMINOALKYLPHOSPHONATE N-ACETYLTRANSFERASE-RELATED-RELATED"/>
    <property type="match status" value="1"/>
</dbReference>
<protein>
    <submittedName>
        <fullName evidence="4">N-acetyltransferase</fullName>
    </submittedName>
</protein>